<protein>
    <recommendedName>
        <fullName evidence="2">DUF4406 domain-containing protein</fullName>
    </recommendedName>
</protein>
<evidence type="ECO:0000313" key="1">
    <source>
        <dbReference type="EMBL" id="DAF59586.1"/>
    </source>
</evidence>
<dbReference type="EMBL" id="BK032772">
    <property type="protein sequence ID" value="DAF59586.1"/>
    <property type="molecule type" value="Genomic_DNA"/>
</dbReference>
<accession>A0A8S5TA11</accession>
<name>A0A8S5TA11_9CAUD</name>
<reference evidence="1" key="1">
    <citation type="journal article" date="2021" name="Proc. Natl. Acad. Sci. U.S.A.">
        <title>A Catalog of Tens of Thousands of Viruses from Human Metagenomes Reveals Hidden Associations with Chronic Diseases.</title>
        <authorList>
            <person name="Tisza M.J."/>
            <person name="Buck C.B."/>
        </authorList>
    </citation>
    <scope>NUCLEOTIDE SEQUENCE</scope>
    <source>
        <strain evidence="1">CtmIh35</strain>
    </source>
</reference>
<evidence type="ECO:0008006" key="2">
    <source>
        <dbReference type="Google" id="ProtNLM"/>
    </source>
</evidence>
<dbReference type="SUPFAM" id="SSF52309">
    <property type="entry name" value="N-(deoxy)ribosyltransferase-like"/>
    <property type="match status" value="1"/>
</dbReference>
<dbReference type="Gene3D" id="3.40.50.450">
    <property type="match status" value="1"/>
</dbReference>
<organism evidence="1">
    <name type="scientific">Siphoviridae sp. ctmIh35</name>
    <dbReference type="NCBI Taxonomy" id="2827932"/>
    <lineage>
        <taxon>Viruses</taxon>
        <taxon>Duplodnaviria</taxon>
        <taxon>Heunggongvirae</taxon>
        <taxon>Uroviricota</taxon>
        <taxon>Caudoviricetes</taxon>
    </lineage>
</organism>
<sequence>MNIYISGPIEGVDNYREKFERAKRIIEKGGHKAINPAGLDLSGLTREQILDTDLILLDLCDTIYMLKGWEQSCGANREYGYALAKGLDIMFERDE</sequence>
<dbReference type="InterPro" id="IPR025518">
    <property type="entry name" value="DUF4406"/>
</dbReference>
<proteinExistence type="predicted"/>
<dbReference type="Pfam" id="PF14359">
    <property type="entry name" value="DUF4406"/>
    <property type="match status" value="1"/>
</dbReference>